<dbReference type="SUPFAM" id="SSF53756">
    <property type="entry name" value="UDP-Glycosyltransferase/glycogen phosphorylase"/>
    <property type="match status" value="1"/>
</dbReference>
<dbReference type="InterPro" id="IPR053256">
    <property type="entry name" value="Kelch_repeat-containing"/>
</dbReference>
<dbReference type="PANTHER" id="PTHR46773">
    <property type="match status" value="1"/>
</dbReference>
<organism evidence="1 2">
    <name type="scientific">Micractinium conductrix</name>
    <dbReference type="NCBI Taxonomy" id="554055"/>
    <lineage>
        <taxon>Eukaryota</taxon>
        <taxon>Viridiplantae</taxon>
        <taxon>Chlorophyta</taxon>
        <taxon>core chlorophytes</taxon>
        <taxon>Trebouxiophyceae</taxon>
        <taxon>Chlorellales</taxon>
        <taxon>Chlorellaceae</taxon>
        <taxon>Chlorella clade</taxon>
        <taxon>Micractinium</taxon>
    </lineage>
</organism>
<dbReference type="AlphaFoldDB" id="A0A2P6VDI0"/>
<evidence type="ECO:0000313" key="2">
    <source>
        <dbReference type="Proteomes" id="UP000239649"/>
    </source>
</evidence>
<dbReference type="Gene3D" id="2.120.10.80">
    <property type="entry name" value="Kelch-type beta propeller"/>
    <property type="match status" value="2"/>
</dbReference>
<proteinExistence type="predicted"/>
<dbReference type="OrthoDB" id="1696943at2759"/>
<keyword evidence="2" id="KW-1185">Reference proteome</keyword>
<protein>
    <submittedName>
        <fullName evidence="1">Kelch repeat-containing protein</fullName>
    </submittedName>
</protein>
<dbReference type="PANTHER" id="PTHR46773:SF5">
    <property type="entry name" value="OS04G0487100 PROTEIN"/>
    <property type="match status" value="1"/>
</dbReference>
<dbReference type="Gene3D" id="3.40.50.2000">
    <property type="entry name" value="Glycogen Phosphorylase B"/>
    <property type="match status" value="1"/>
</dbReference>
<dbReference type="Proteomes" id="UP000239649">
    <property type="component" value="Unassembled WGS sequence"/>
</dbReference>
<dbReference type="EMBL" id="LHPF02000011">
    <property type="protein sequence ID" value="PSC72160.1"/>
    <property type="molecule type" value="Genomic_DNA"/>
</dbReference>
<dbReference type="InterPro" id="IPR015915">
    <property type="entry name" value="Kelch-typ_b-propeller"/>
</dbReference>
<comment type="caution">
    <text evidence="1">The sequence shown here is derived from an EMBL/GenBank/DDBJ whole genome shotgun (WGS) entry which is preliminary data.</text>
</comment>
<sequence length="828" mass="90067">MRERGHTISFMSTRGGPLEEGMQRAGVAWTRITDTWDTTRGTAHSEPVDPSQYDAILVNTIVMHPWLRAQVEAWGLAFMRKVVWWVHELEYGLTAPFFVAGDVVQRALLVRTPAVVFDSEASRSFWEKWVLEEAEWLGLDFSPLIGRWFSFERNPPLPAELPTLRTLRLPRPDWMAPFLGEQPECSRASSHWPHAELRRQFRARINASDADCVVLFVGTTTPPKGAGGALRAFVRAWQAAAATPAAARGGLLLLGVGHGMPDLRAEIEAQWAAVQAAGGTSWPAALPDAVHLLEASGNAMERFGWYAAGDVQVVNSECENYGLVTVEGSAASLPLLGTACGGTQEIIADGLTGLLHPPPSAGEASDATLADHILLFDRRTHEGRLLAANMGTAGCRRMLSGFAPSTFYAAMEATLQQVAANASAADAAASGPEAPPPKGLPLDAGMALPSGWAGAFMPEPLMQGRVKAENMSWEWRELEPAPAVHFEGLAFKINGSFYLRGGYSGANDIVLPSLWRMDLNTLKWVDTNVTTVPDDMPETHQAAVLLGNRHLYLIGGQKGPACSPGSRKVYRLDMHTRLFHALPPLPEPSYFPTAAFYASRLHVFGGLGADRYHPAYSRWSIGLHPNGSTDGGWRVEQPSLPEGLGGSHTTTIWMHPRFSAKPRLYVWGRTSQEYTPENAAAGNFRCVVHREWADSAMWSFEEQDGWRRHRDLPLPVQHTSMCTLKLGQDAVLIVGGQHYDRWLSRTIWVFNATEDSWTHVGNTPVYGKGSICALHAGRLVVSGGQFGLENGANPVFGTPAARQFAATLPPRLAAAAAEPPGALCGLQC</sequence>
<dbReference type="STRING" id="554055.A0A2P6VDI0"/>
<accession>A0A2P6VDI0</accession>
<evidence type="ECO:0000313" key="1">
    <source>
        <dbReference type="EMBL" id="PSC72160.1"/>
    </source>
</evidence>
<dbReference type="Pfam" id="PF13692">
    <property type="entry name" value="Glyco_trans_1_4"/>
    <property type="match status" value="1"/>
</dbReference>
<reference evidence="1 2" key="1">
    <citation type="journal article" date="2018" name="Plant J.">
        <title>Genome sequences of Chlorella sorokiniana UTEX 1602 and Micractinium conductrix SAG 241.80: implications to maltose excretion by a green alga.</title>
        <authorList>
            <person name="Arriola M.B."/>
            <person name="Velmurugan N."/>
            <person name="Zhang Y."/>
            <person name="Plunkett M.H."/>
            <person name="Hondzo H."/>
            <person name="Barney B.M."/>
        </authorList>
    </citation>
    <scope>NUCLEOTIDE SEQUENCE [LARGE SCALE GENOMIC DNA]</scope>
    <source>
        <strain evidence="1 2">SAG 241.80</strain>
    </source>
</reference>
<gene>
    <name evidence="1" type="ORF">C2E20_4452</name>
</gene>
<dbReference type="SUPFAM" id="SSF117281">
    <property type="entry name" value="Kelch motif"/>
    <property type="match status" value="1"/>
</dbReference>
<name>A0A2P6VDI0_9CHLO</name>